<proteinExistence type="predicted"/>
<dbReference type="PANTHER" id="PTHR10443:SF12">
    <property type="entry name" value="DIPEPTIDASE"/>
    <property type="match status" value="1"/>
</dbReference>
<dbReference type="Gene3D" id="1.10.287.650">
    <property type="entry name" value="L27 domain"/>
    <property type="match status" value="1"/>
</dbReference>
<dbReference type="Gene3D" id="3.20.20.140">
    <property type="entry name" value="Metal-dependent hydrolases"/>
    <property type="match status" value="1"/>
</dbReference>
<keyword evidence="2" id="KW-1185">Reference proteome</keyword>
<gene>
    <name evidence="1" type="ORF">GIW75_14315</name>
</gene>
<dbReference type="CDD" id="cd01301">
    <property type="entry name" value="rDP_like"/>
    <property type="match status" value="1"/>
</dbReference>
<dbReference type="PROSITE" id="PS51365">
    <property type="entry name" value="RENAL_DIPEPTIDASE_2"/>
    <property type="match status" value="1"/>
</dbReference>
<dbReference type="InterPro" id="IPR008257">
    <property type="entry name" value="Pept_M19"/>
</dbReference>
<reference evidence="1 2" key="1">
    <citation type="submission" date="2019-11" db="EMBL/GenBank/DDBJ databases">
        <title>Epiphytic Pseudomonas syringae from cherry orchards.</title>
        <authorList>
            <person name="Hulin M.T."/>
        </authorList>
    </citation>
    <scope>NUCLEOTIDE SEQUENCE [LARGE SCALE GENOMIC DNA]</scope>
    <source>
        <strain evidence="1 2">PA-6-9F</strain>
    </source>
</reference>
<dbReference type="Proteomes" id="UP000814172">
    <property type="component" value="Unassembled WGS sequence"/>
</dbReference>
<dbReference type="RefSeq" id="WP_092235473.1">
    <property type="nucleotide sequence ID" value="NZ_FNTR01000004.1"/>
</dbReference>
<dbReference type="InterPro" id="IPR032466">
    <property type="entry name" value="Metal_Hydrolase"/>
</dbReference>
<evidence type="ECO:0000313" key="1">
    <source>
        <dbReference type="EMBL" id="MCF5058119.1"/>
    </source>
</evidence>
<dbReference type="GeneID" id="55540728"/>
<organism evidence="1 2">
    <name type="scientific">Pseudomonas proteolytica</name>
    <dbReference type="NCBI Taxonomy" id="219574"/>
    <lineage>
        <taxon>Bacteria</taxon>
        <taxon>Pseudomonadati</taxon>
        <taxon>Pseudomonadota</taxon>
        <taxon>Gammaproteobacteria</taxon>
        <taxon>Pseudomonadales</taxon>
        <taxon>Pseudomonadaceae</taxon>
        <taxon>Pseudomonas</taxon>
    </lineage>
</organism>
<dbReference type="EMBL" id="WKEW01000043">
    <property type="protein sequence ID" value="MCF5058119.1"/>
    <property type="molecule type" value="Genomic_DNA"/>
</dbReference>
<comment type="caution">
    <text evidence="1">The sequence shown here is derived from an EMBL/GenBank/DDBJ whole genome shotgun (WGS) entry which is preliminary data.</text>
</comment>
<accession>A0AAW5A0H7</accession>
<protein>
    <submittedName>
        <fullName evidence="1">Membrane dipeptidase</fullName>
    </submittedName>
</protein>
<dbReference type="AlphaFoldDB" id="A0AAW5A0H7"/>
<dbReference type="SUPFAM" id="SSF51556">
    <property type="entry name" value="Metallo-dependent hydrolases"/>
    <property type="match status" value="1"/>
</dbReference>
<name>A0AAW5A0H7_9PSED</name>
<dbReference type="GO" id="GO:0070573">
    <property type="term" value="F:metallodipeptidase activity"/>
    <property type="evidence" value="ECO:0007669"/>
    <property type="project" value="InterPro"/>
</dbReference>
<dbReference type="PANTHER" id="PTHR10443">
    <property type="entry name" value="MICROSOMAL DIPEPTIDASE"/>
    <property type="match status" value="1"/>
</dbReference>
<sequence>MTKPRSKKALYIGLPLALAIAAGAGFAWDHWFRGNAGYSLEVIKQANELQDRLLSFDSHITVPLDFGTAGHEADKDGSGQFDLAKASRGRLSGAALTVFGWPELWNGPNAPHKPTAGFVDEARNQQEVRYKIITGMVRDFPNQVGIAYTPADLRRLHGEGKFAVFISMLNAYPLGNDLNLLDMWTARGMRMFGFSYIGNNSWADSSRPLPFFNDSPDALGGLSPIGKQAVQRLNDLGVIIDVSQMSTTALEQVAQLSRTPMVASHSAPRASVDIPRNLSDKELQLIKNSGGVVQVVAFGGYLRPLSQPIQDKLNALRARFDLPPLPNLAMALMPGDPIIAAWPEQKFGEYASELYAILEEEPKASLKDLGDAIDYTVRKIGIDHVGIASDFNEGGGVKGWNDVSEVRNVTAELLTRGYSEADIAKLWGGNFLRVWEQVQQSAKPGVPPSEQMP</sequence>
<evidence type="ECO:0000313" key="2">
    <source>
        <dbReference type="Proteomes" id="UP000814172"/>
    </source>
</evidence>
<dbReference type="GO" id="GO:0006508">
    <property type="term" value="P:proteolysis"/>
    <property type="evidence" value="ECO:0007669"/>
    <property type="project" value="InterPro"/>
</dbReference>
<dbReference type="Pfam" id="PF01244">
    <property type="entry name" value="Peptidase_M19"/>
    <property type="match status" value="1"/>
</dbReference>